<evidence type="ECO:0000256" key="9">
    <source>
        <dbReference type="ARBA" id="ARBA00030169"/>
    </source>
</evidence>
<evidence type="ECO:0000256" key="1">
    <source>
        <dbReference type="ARBA" id="ARBA00001342"/>
    </source>
</evidence>
<evidence type="ECO:0000256" key="8">
    <source>
        <dbReference type="ARBA" id="ARBA00025046"/>
    </source>
</evidence>
<evidence type="ECO:0000313" key="14">
    <source>
        <dbReference type="Proteomes" id="UP000620075"/>
    </source>
</evidence>
<dbReference type="CDD" id="cd16841">
    <property type="entry name" value="RraA_family"/>
    <property type="match status" value="1"/>
</dbReference>
<keyword evidence="12" id="KW-0460">Magnesium</keyword>
<dbReference type="GO" id="GO:0047443">
    <property type="term" value="F:4-hydroxy-4-methyl-2-oxoglutarate aldolase activity"/>
    <property type="evidence" value="ECO:0007669"/>
    <property type="project" value="UniProtKB-EC"/>
</dbReference>
<dbReference type="Proteomes" id="UP000620075">
    <property type="component" value="Unassembled WGS sequence"/>
</dbReference>
<dbReference type="GO" id="GO:0008948">
    <property type="term" value="F:oxaloacetate decarboxylase activity"/>
    <property type="evidence" value="ECO:0007669"/>
    <property type="project" value="UniProtKB-EC"/>
</dbReference>
<dbReference type="RefSeq" id="WP_338182253.1">
    <property type="nucleotide sequence ID" value="NZ_JAEKNQ010000059.1"/>
</dbReference>
<dbReference type="EMBL" id="JAEKNQ010000059">
    <property type="protein sequence ID" value="MBJ7604499.1"/>
    <property type="molecule type" value="Genomic_DNA"/>
</dbReference>
<evidence type="ECO:0000256" key="11">
    <source>
        <dbReference type="ARBA" id="ARBA00047973"/>
    </source>
</evidence>
<comment type="catalytic activity">
    <reaction evidence="1">
        <text>4-hydroxy-4-methyl-2-oxoglutarate = 2 pyruvate</text>
        <dbReference type="Rhea" id="RHEA:22748"/>
        <dbReference type="ChEBI" id="CHEBI:15361"/>
        <dbReference type="ChEBI" id="CHEBI:58276"/>
        <dbReference type="EC" id="4.1.3.17"/>
    </reaction>
</comment>
<comment type="function">
    <text evidence="8">Catalyzes the aldol cleavage of 4-hydroxy-4-methyl-2-oxoglutarate (HMG) into 2 molecules of pyruvate. Also contains a secondary oxaloacetate (OAA) decarboxylase activity due to the common pyruvate enolate transition state formed following C-C bond cleavage in the retro-aldol and decarboxylation reactions.</text>
</comment>
<reference evidence="13 14" key="1">
    <citation type="submission" date="2020-10" db="EMBL/GenBank/DDBJ databases">
        <title>Ca. Dormibacterota MAGs.</title>
        <authorList>
            <person name="Montgomery K."/>
        </authorList>
    </citation>
    <scope>NUCLEOTIDE SEQUENCE [LARGE SCALE GENOMIC DNA]</scope>
    <source>
        <strain evidence="13">SC8811_S16_3</strain>
    </source>
</reference>
<evidence type="ECO:0000256" key="10">
    <source>
        <dbReference type="ARBA" id="ARBA00032305"/>
    </source>
</evidence>
<evidence type="ECO:0000256" key="7">
    <source>
        <dbReference type="ARBA" id="ARBA00016549"/>
    </source>
</evidence>
<evidence type="ECO:0000313" key="13">
    <source>
        <dbReference type="EMBL" id="MBJ7604499.1"/>
    </source>
</evidence>
<comment type="cofactor">
    <cofactor evidence="12">
        <name>Mg(2+)</name>
        <dbReference type="ChEBI" id="CHEBI:18420"/>
    </cofactor>
</comment>
<dbReference type="SUPFAM" id="SSF89562">
    <property type="entry name" value="RraA-like"/>
    <property type="match status" value="1"/>
</dbReference>
<name>A0A934KFA9_9BACT</name>
<organism evidence="13 14">
    <name type="scientific">Candidatus Dormiibacter inghamiae</name>
    <dbReference type="NCBI Taxonomy" id="3127013"/>
    <lineage>
        <taxon>Bacteria</taxon>
        <taxon>Bacillati</taxon>
        <taxon>Candidatus Dormiibacterota</taxon>
        <taxon>Candidatus Dormibacteria</taxon>
        <taxon>Candidatus Dormibacterales</taxon>
        <taxon>Candidatus Dormibacteraceae</taxon>
        <taxon>Candidatus Dormiibacter</taxon>
    </lineage>
</organism>
<dbReference type="EC" id="4.1.3.17" evidence="5"/>
<evidence type="ECO:0000256" key="3">
    <source>
        <dbReference type="ARBA" id="ARBA00008621"/>
    </source>
</evidence>
<evidence type="ECO:0000256" key="4">
    <source>
        <dbReference type="ARBA" id="ARBA00011233"/>
    </source>
</evidence>
<comment type="caution">
    <text evidence="13">The sequence shown here is derived from an EMBL/GenBank/DDBJ whole genome shotgun (WGS) entry which is preliminary data.</text>
</comment>
<evidence type="ECO:0000256" key="6">
    <source>
        <dbReference type="ARBA" id="ARBA00012947"/>
    </source>
</evidence>
<evidence type="ECO:0000256" key="5">
    <source>
        <dbReference type="ARBA" id="ARBA00012213"/>
    </source>
</evidence>
<dbReference type="AlphaFoldDB" id="A0A934KFA9"/>
<gene>
    <name evidence="13" type="ORF">JF888_15180</name>
</gene>
<evidence type="ECO:0000256" key="2">
    <source>
        <dbReference type="ARBA" id="ARBA00001968"/>
    </source>
</evidence>
<feature type="binding site" evidence="12">
    <location>
        <position position="126"/>
    </location>
    <ligand>
        <name>Mg(2+)</name>
        <dbReference type="ChEBI" id="CHEBI:18420"/>
    </ligand>
</feature>
<proteinExistence type="inferred from homology"/>
<feature type="binding site" evidence="12">
    <location>
        <position position="125"/>
    </location>
    <ligand>
        <name>substrate</name>
    </ligand>
</feature>
<dbReference type="PANTHER" id="PTHR33254:SF16">
    <property type="entry name" value="BLR3842 PROTEIN"/>
    <property type="match status" value="1"/>
</dbReference>
<dbReference type="EC" id="4.1.1.112" evidence="6"/>
<dbReference type="Gene3D" id="3.50.30.40">
    <property type="entry name" value="Ribonuclease E inhibitor RraA/RraA-like"/>
    <property type="match status" value="1"/>
</dbReference>
<comment type="similarity">
    <text evidence="3">Belongs to the class II aldolase/RraA-like family.</text>
</comment>
<dbReference type="Pfam" id="PF03737">
    <property type="entry name" value="RraA-like"/>
    <property type="match status" value="1"/>
</dbReference>
<protein>
    <recommendedName>
        <fullName evidence="7">Putative 4-hydroxy-4-methyl-2-oxoglutarate aldolase</fullName>
        <ecNumber evidence="6">4.1.1.112</ecNumber>
        <ecNumber evidence="5">4.1.3.17</ecNumber>
    </recommendedName>
    <alternativeName>
        <fullName evidence="10">Oxaloacetate decarboxylase</fullName>
    </alternativeName>
    <alternativeName>
        <fullName evidence="9">RraA-like protein</fullName>
    </alternativeName>
</protein>
<evidence type="ECO:0000256" key="12">
    <source>
        <dbReference type="PIRSR" id="PIRSR605493-1"/>
    </source>
</evidence>
<dbReference type="InterPro" id="IPR005493">
    <property type="entry name" value="RraA/RraA-like"/>
</dbReference>
<dbReference type="GO" id="GO:0046872">
    <property type="term" value="F:metal ion binding"/>
    <property type="evidence" value="ECO:0007669"/>
    <property type="project" value="UniProtKB-KW"/>
</dbReference>
<dbReference type="InterPro" id="IPR036704">
    <property type="entry name" value="RraA/RraA-like_sf"/>
</dbReference>
<comment type="cofactor">
    <cofactor evidence="2">
        <name>a divalent metal cation</name>
        <dbReference type="ChEBI" id="CHEBI:60240"/>
    </cofactor>
</comment>
<comment type="subunit">
    <text evidence="4">Homotrimer.</text>
</comment>
<sequence>MARLRGQIKASDKLSMRLARCYTGVVYDVLRDLGRRECVLPSTIRSLDPRHRLAGPAFTVGGQRVHDADPHQTLLAWTGLLSAAPAGTVVVCQPNDGRLAHMGELSAETLQAKQVVGYVVDGGCRDAEFILGIGFPVFCRYSTPADVVGQWLVDQLGDPVAIGGVQIACGDYILGDRDGVVVIPSEMAEEVVSRAEQLVNTESAVRKAIREGADPQDAYLRYGAF</sequence>
<keyword evidence="12" id="KW-0479">Metal-binding</keyword>
<comment type="catalytic activity">
    <reaction evidence="11">
        <text>oxaloacetate + H(+) = pyruvate + CO2</text>
        <dbReference type="Rhea" id="RHEA:15641"/>
        <dbReference type="ChEBI" id="CHEBI:15361"/>
        <dbReference type="ChEBI" id="CHEBI:15378"/>
        <dbReference type="ChEBI" id="CHEBI:16452"/>
        <dbReference type="ChEBI" id="CHEBI:16526"/>
        <dbReference type="EC" id="4.1.1.112"/>
    </reaction>
</comment>
<accession>A0A934KFA9</accession>
<dbReference type="PANTHER" id="PTHR33254">
    <property type="entry name" value="4-HYDROXY-4-METHYL-2-OXOGLUTARATE ALDOLASE 3-RELATED"/>
    <property type="match status" value="1"/>
</dbReference>